<dbReference type="RefSeq" id="WP_076343961.1">
    <property type="nucleotide sequence ID" value="NZ_FTOO01000001.1"/>
</dbReference>
<name>A0A1N7JM68_9BACL</name>
<dbReference type="OrthoDB" id="2377205at2"/>
<evidence type="ECO:0000313" key="2">
    <source>
        <dbReference type="EMBL" id="SIS50397.1"/>
    </source>
</evidence>
<dbReference type="Proteomes" id="UP000186156">
    <property type="component" value="Unassembled WGS sequence"/>
</dbReference>
<keyword evidence="1" id="KW-0812">Transmembrane</keyword>
<dbReference type="EMBL" id="FTOO01000001">
    <property type="protein sequence ID" value="SIS50397.1"/>
    <property type="molecule type" value="Genomic_DNA"/>
</dbReference>
<organism evidence="2 3">
    <name type="scientific">Alicyclobacillus vulcanalis</name>
    <dbReference type="NCBI Taxonomy" id="252246"/>
    <lineage>
        <taxon>Bacteria</taxon>
        <taxon>Bacillati</taxon>
        <taxon>Bacillota</taxon>
        <taxon>Bacilli</taxon>
        <taxon>Bacillales</taxon>
        <taxon>Alicyclobacillaceae</taxon>
        <taxon>Alicyclobacillus</taxon>
    </lineage>
</organism>
<keyword evidence="3" id="KW-1185">Reference proteome</keyword>
<evidence type="ECO:0000313" key="3">
    <source>
        <dbReference type="Proteomes" id="UP000186156"/>
    </source>
</evidence>
<feature type="transmembrane region" description="Helical" evidence="1">
    <location>
        <begin position="7"/>
        <end position="30"/>
    </location>
</feature>
<proteinExistence type="predicted"/>
<dbReference type="STRING" id="252246.SAMN05421799_10166"/>
<keyword evidence="1" id="KW-1133">Transmembrane helix</keyword>
<dbReference type="AlphaFoldDB" id="A0A1N7JM68"/>
<accession>A0A1N7JM68</accession>
<gene>
    <name evidence="2" type="ORF">SAMN05421799_10166</name>
</gene>
<evidence type="ECO:0000256" key="1">
    <source>
        <dbReference type="SAM" id="Phobius"/>
    </source>
</evidence>
<sequence>MHVATILLIALLAVVAVFLGVIAFVALTIWWTFKPILDVLGKIAFALDLGRFVYRHKLRRPTYRGFWRRES</sequence>
<reference evidence="3" key="1">
    <citation type="submission" date="2017-01" db="EMBL/GenBank/DDBJ databases">
        <authorList>
            <person name="Varghese N."/>
            <person name="Submissions S."/>
        </authorList>
    </citation>
    <scope>NUCLEOTIDE SEQUENCE [LARGE SCALE GENOMIC DNA]</scope>
    <source>
        <strain evidence="3">DSM 16176</strain>
    </source>
</reference>
<keyword evidence="1" id="KW-0472">Membrane</keyword>
<protein>
    <submittedName>
        <fullName evidence="2">Uncharacterized protein</fullName>
    </submittedName>
</protein>